<dbReference type="InterPro" id="IPR008279">
    <property type="entry name" value="PEP-util_enz_mobile_dom"/>
</dbReference>
<reference evidence="3 4" key="1">
    <citation type="submission" date="2020-08" db="EMBL/GenBank/DDBJ databases">
        <title>Genomic Encyclopedia of Type Strains, Phase III (KMG-III): the genomes of soil and plant-associated and newly described type strains.</title>
        <authorList>
            <person name="Whitman W."/>
        </authorList>
    </citation>
    <scope>NUCLEOTIDE SEQUENCE [LARGE SCALE GENOMIC DNA]</scope>
    <source>
        <strain evidence="3 4">CECT 8640</strain>
    </source>
</reference>
<comment type="caution">
    <text evidence="3">The sequence shown here is derived from an EMBL/GenBank/DDBJ whole genome shotgun (WGS) entry which is preliminary data.</text>
</comment>
<organism evidence="3 4">
    <name type="scientific">Saccharothrix tamanrassetensis</name>
    <dbReference type="NCBI Taxonomy" id="1051531"/>
    <lineage>
        <taxon>Bacteria</taxon>
        <taxon>Bacillati</taxon>
        <taxon>Actinomycetota</taxon>
        <taxon>Actinomycetes</taxon>
        <taxon>Pseudonocardiales</taxon>
        <taxon>Pseudonocardiaceae</taxon>
        <taxon>Saccharothrix</taxon>
    </lineage>
</organism>
<dbReference type="Pfam" id="PF01326">
    <property type="entry name" value="PPDK_N"/>
    <property type="match status" value="1"/>
</dbReference>
<evidence type="ECO:0000313" key="4">
    <source>
        <dbReference type="Proteomes" id="UP000547510"/>
    </source>
</evidence>
<dbReference type="SUPFAM" id="SSF56059">
    <property type="entry name" value="Glutathione synthetase ATP-binding domain-like"/>
    <property type="match status" value="1"/>
</dbReference>
<dbReference type="Gene3D" id="3.50.30.10">
    <property type="entry name" value="Phosphohistidine domain"/>
    <property type="match status" value="1"/>
</dbReference>
<dbReference type="Proteomes" id="UP000547510">
    <property type="component" value="Unassembled WGS sequence"/>
</dbReference>
<evidence type="ECO:0000259" key="2">
    <source>
        <dbReference type="Pfam" id="PF01326"/>
    </source>
</evidence>
<dbReference type="RefSeq" id="WP_184694728.1">
    <property type="nucleotide sequence ID" value="NZ_JACHJN010000008.1"/>
</dbReference>
<dbReference type="InterPro" id="IPR013815">
    <property type="entry name" value="ATP_grasp_subdomain_1"/>
</dbReference>
<sequence>MLIDLAEAGPATSGGKAAPLARLVRAGLPVPPGFVVPTSVYEEAVAGLDLAGAARHGAGAARLLVGRATLPPALVGEISLALERIADPSGDGCVAVRSSATNEDGVDAAAGQHDTFLGVRGPDQVADAVRRCWASLWSERAVEYRRWRAEDARADLPATAVLVQRLVDADVAGVLFTGTDIRIEASWGLGVRVVDGRITPDSWVVADDAIARRATGVKDARLDRVGTRVVTREVPPADRDRLCLADDVVLRLARLGREIEGLLGGPRDVEWAIADGRIWILQARPVTAALPTARAASSDSAADRTSLTGTPGSVGLATGPVRVVLGPDDFARVRPGDVLVCRTTEPAWTPLFGVVAAVVTETGGLLSHAAIVAREQGLPAVLAVPDATTVLPDGATVEVDGSTGRIVLVEEQ</sequence>
<evidence type="ECO:0000259" key="1">
    <source>
        <dbReference type="Pfam" id="PF00391"/>
    </source>
</evidence>
<dbReference type="Gene3D" id="3.30.470.20">
    <property type="entry name" value="ATP-grasp fold, B domain"/>
    <property type="match status" value="1"/>
</dbReference>
<dbReference type="EC" id="2.7.9.2" evidence="3"/>
<evidence type="ECO:0000313" key="3">
    <source>
        <dbReference type="EMBL" id="MBB5958625.1"/>
    </source>
</evidence>
<keyword evidence="4" id="KW-1185">Reference proteome</keyword>
<dbReference type="InterPro" id="IPR051549">
    <property type="entry name" value="PEP_Utilizing_Enz"/>
</dbReference>
<dbReference type="InterPro" id="IPR002192">
    <property type="entry name" value="PPDK_AMP/ATP-bd"/>
</dbReference>
<dbReference type="Gene3D" id="3.30.1490.20">
    <property type="entry name" value="ATP-grasp fold, A domain"/>
    <property type="match status" value="1"/>
</dbReference>
<name>A0A841CRM6_9PSEU</name>
<keyword evidence="3" id="KW-0418">Kinase</keyword>
<dbReference type="PANTHER" id="PTHR43615">
    <property type="entry name" value="PHOSPHOENOLPYRUVATE SYNTHASE-RELATED"/>
    <property type="match status" value="1"/>
</dbReference>
<dbReference type="SUPFAM" id="SSF52009">
    <property type="entry name" value="Phosphohistidine domain"/>
    <property type="match status" value="1"/>
</dbReference>
<feature type="domain" description="Pyruvate phosphate dikinase AMP/ATP-binding" evidence="2">
    <location>
        <begin position="14"/>
        <end position="291"/>
    </location>
</feature>
<gene>
    <name evidence="3" type="ORF">FHS29_005233</name>
</gene>
<dbReference type="GO" id="GO:0008986">
    <property type="term" value="F:pyruvate, water dikinase activity"/>
    <property type="evidence" value="ECO:0007669"/>
    <property type="project" value="UniProtKB-EC"/>
</dbReference>
<dbReference type="PANTHER" id="PTHR43615:SF1">
    <property type="entry name" value="PPDK_N DOMAIN-CONTAINING PROTEIN"/>
    <property type="match status" value="1"/>
</dbReference>
<protein>
    <submittedName>
        <fullName evidence="3">Pyruvate,water dikinase</fullName>
        <ecNumber evidence="3">2.7.9.2</ecNumber>
    </submittedName>
</protein>
<keyword evidence="3" id="KW-0808">Transferase</keyword>
<dbReference type="EMBL" id="JACHJN010000008">
    <property type="protein sequence ID" value="MBB5958625.1"/>
    <property type="molecule type" value="Genomic_DNA"/>
</dbReference>
<dbReference type="Pfam" id="PF00391">
    <property type="entry name" value="PEP-utilizers"/>
    <property type="match status" value="1"/>
</dbReference>
<feature type="domain" description="PEP-utilising enzyme mobile" evidence="1">
    <location>
        <begin position="334"/>
        <end position="404"/>
    </location>
</feature>
<dbReference type="InterPro" id="IPR036637">
    <property type="entry name" value="Phosphohistidine_dom_sf"/>
</dbReference>
<keyword evidence="3" id="KW-0670">Pyruvate</keyword>
<proteinExistence type="predicted"/>
<dbReference type="GO" id="GO:0005524">
    <property type="term" value="F:ATP binding"/>
    <property type="evidence" value="ECO:0007669"/>
    <property type="project" value="InterPro"/>
</dbReference>
<dbReference type="AlphaFoldDB" id="A0A841CRM6"/>
<accession>A0A841CRM6</accession>